<evidence type="ECO:0000259" key="2">
    <source>
        <dbReference type="PROSITE" id="PS50181"/>
    </source>
</evidence>
<feature type="region of interest" description="Disordered" evidence="1">
    <location>
        <begin position="1"/>
        <end position="37"/>
    </location>
</feature>
<dbReference type="PROSITE" id="PS50181">
    <property type="entry name" value="FBOX"/>
    <property type="match status" value="1"/>
</dbReference>
<feature type="domain" description="F-box" evidence="2">
    <location>
        <begin position="56"/>
        <end position="106"/>
    </location>
</feature>
<dbReference type="InterPro" id="IPR036047">
    <property type="entry name" value="F-box-like_dom_sf"/>
</dbReference>
<feature type="compositionally biased region" description="Polar residues" evidence="1">
    <location>
        <begin position="1"/>
        <end position="14"/>
    </location>
</feature>
<dbReference type="CDD" id="cd09917">
    <property type="entry name" value="F-box_SF"/>
    <property type="match status" value="1"/>
</dbReference>
<dbReference type="OrthoDB" id="2322499at2759"/>
<protein>
    <recommendedName>
        <fullName evidence="2">F-box domain-containing protein</fullName>
    </recommendedName>
</protein>
<evidence type="ECO:0000313" key="4">
    <source>
        <dbReference type="Proteomes" id="UP000053263"/>
    </source>
</evidence>
<evidence type="ECO:0000313" key="3">
    <source>
        <dbReference type="EMBL" id="KII83316.1"/>
    </source>
</evidence>
<dbReference type="HOGENOM" id="CLU_010790_0_0_1"/>
<organism evidence="3 4">
    <name type="scientific">Plicaturopsis crispa FD-325 SS-3</name>
    <dbReference type="NCBI Taxonomy" id="944288"/>
    <lineage>
        <taxon>Eukaryota</taxon>
        <taxon>Fungi</taxon>
        <taxon>Dikarya</taxon>
        <taxon>Basidiomycota</taxon>
        <taxon>Agaricomycotina</taxon>
        <taxon>Agaricomycetes</taxon>
        <taxon>Agaricomycetidae</taxon>
        <taxon>Amylocorticiales</taxon>
        <taxon>Amylocorticiaceae</taxon>
        <taxon>Plicatura</taxon>
        <taxon>Plicaturopsis crispa</taxon>
    </lineage>
</organism>
<dbReference type="Pfam" id="PF12937">
    <property type="entry name" value="F-box-like"/>
    <property type="match status" value="1"/>
</dbReference>
<sequence length="340" mass="39410">MSFCVSDQQQSLGNAASTSTRPTKRTKTAGAASNVTEATAPQKTPVLMGMRGEYAAGGFLDMPVEILFEIFGWARPEDLLSLTRTSKPLRSILRNRRTALSTWKSAFARHYPDMPACPPGMDEPRYARFMCSRECHGECEGLAGEGETRAFWYLRVRYCQPCLDKRVINRIDSKAPYYHCVPIEYVFPAASAPYRRPQYLLGDVESFNRQLDELPPGEERDAFIEREEERMRGLHEHVAKCMKWEREQNMKHHAELARIRERRFDGIVQRIVDLGYGDELDRMESEEFRSLVRVDDHSREQELTDREWDRIELDIVGYLKRRRSEEETERRGDAACEAEA</sequence>
<dbReference type="InterPro" id="IPR001810">
    <property type="entry name" value="F-box_dom"/>
</dbReference>
<keyword evidence="4" id="KW-1185">Reference proteome</keyword>
<dbReference type="Proteomes" id="UP000053263">
    <property type="component" value="Unassembled WGS sequence"/>
</dbReference>
<dbReference type="AlphaFoldDB" id="A0A0C9SK89"/>
<dbReference type="EMBL" id="KN832579">
    <property type="protein sequence ID" value="KII83316.1"/>
    <property type="molecule type" value="Genomic_DNA"/>
</dbReference>
<reference evidence="3 4" key="1">
    <citation type="submission" date="2014-06" db="EMBL/GenBank/DDBJ databases">
        <title>Evolutionary Origins and Diversification of the Mycorrhizal Mutualists.</title>
        <authorList>
            <consortium name="DOE Joint Genome Institute"/>
            <consortium name="Mycorrhizal Genomics Consortium"/>
            <person name="Kohler A."/>
            <person name="Kuo A."/>
            <person name="Nagy L.G."/>
            <person name="Floudas D."/>
            <person name="Copeland A."/>
            <person name="Barry K.W."/>
            <person name="Cichocki N."/>
            <person name="Veneault-Fourrey C."/>
            <person name="LaButti K."/>
            <person name="Lindquist E.A."/>
            <person name="Lipzen A."/>
            <person name="Lundell T."/>
            <person name="Morin E."/>
            <person name="Murat C."/>
            <person name="Riley R."/>
            <person name="Ohm R."/>
            <person name="Sun H."/>
            <person name="Tunlid A."/>
            <person name="Henrissat B."/>
            <person name="Grigoriev I.V."/>
            <person name="Hibbett D.S."/>
            <person name="Martin F."/>
        </authorList>
    </citation>
    <scope>NUCLEOTIDE SEQUENCE [LARGE SCALE GENOMIC DNA]</scope>
    <source>
        <strain evidence="3 4">FD-325 SS-3</strain>
    </source>
</reference>
<dbReference type="SUPFAM" id="SSF81383">
    <property type="entry name" value="F-box domain"/>
    <property type="match status" value="1"/>
</dbReference>
<gene>
    <name evidence="3" type="ORF">PLICRDRAFT_47362</name>
</gene>
<accession>A0A0C9SK89</accession>
<evidence type="ECO:0000256" key="1">
    <source>
        <dbReference type="SAM" id="MobiDB-lite"/>
    </source>
</evidence>
<name>A0A0C9SK89_PLICR</name>
<proteinExistence type="predicted"/>